<dbReference type="Proteomes" id="UP001055712">
    <property type="component" value="Unassembled WGS sequence"/>
</dbReference>
<dbReference type="AlphaFoldDB" id="A0A9D4YSN4"/>
<dbReference type="InterPro" id="IPR038985">
    <property type="entry name" value="OPRN-like"/>
</dbReference>
<name>A0A9D4YSN4_CHLVU</name>
<gene>
    <name evidence="1" type="ORF">D9Q98_009697</name>
</gene>
<sequence>MASGRVLEKLRQLYAKMDAEVKRWAALQDRGMSLLRTVTNIISRIPALEDPGSYGVLAALPNLPTLLLSKQLQALDELIVQLQDCLDDAQAVTDSMARHAQQAQRLVQHDRSLTPAVCAVVAGPVPSITQCLRGLAEISRMHADELLLKSALVFEVRYDSSEADMQQVAALYAAQLHIDGGHVRDLLHVVAATEERRRL</sequence>
<comment type="caution">
    <text evidence="1">The sequence shown here is derived from an EMBL/GenBank/DDBJ whole genome shotgun (WGS) entry which is preliminary data.</text>
</comment>
<dbReference type="Pfam" id="PF15011">
    <property type="entry name" value="CA109-like"/>
    <property type="match status" value="1"/>
</dbReference>
<dbReference type="PANTHER" id="PTHR37904">
    <property type="entry name" value="OS10G0566900 PROTEIN"/>
    <property type="match status" value="1"/>
</dbReference>
<dbReference type="EMBL" id="SIDB01000014">
    <property type="protein sequence ID" value="KAI3423863.1"/>
    <property type="molecule type" value="Genomic_DNA"/>
</dbReference>
<evidence type="ECO:0000313" key="1">
    <source>
        <dbReference type="EMBL" id="KAI3423863.1"/>
    </source>
</evidence>
<accession>A0A9D4YSN4</accession>
<reference evidence="1" key="2">
    <citation type="submission" date="2020-11" db="EMBL/GenBank/DDBJ databases">
        <authorList>
            <person name="Cecchin M."/>
            <person name="Marcolungo L."/>
            <person name="Rossato M."/>
            <person name="Girolomoni L."/>
            <person name="Cosentino E."/>
            <person name="Cuine S."/>
            <person name="Li-Beisson Y."/>
            <person name="Delledonne M."/>
            <person name="Ballottari M."/>
        </authorList>
    </citation>
    <scope>NUCLEOTIDE SEQUENCE</scope>
    <source>
        <strain evidence="1">211/11P</strain>
        <tissue evidence="1">Whole cell</tissue>
    </source>
</reference>
<evidence type="ECO:0000313" key="2">
    <source>
        <dbReference type="Proteomes" id="UP001055712"/>
    </source>
</evidence>
<reference evidence="1" key="1">
    <citation type="journal article" date="2019" name="Plant J.">
        <title>Chlorella vulgaris genome assembly and annotation reveals the molecular basis for metabolic acclimation to high light conditions.</title>
        <authorList>
            <person name="Cecchin M."/>
            <person name="Marcolungo L."/>
            <person name="Rossato M."/>
            <person name="Girolomoni L."/>
            <person name="Cosentino E."/>
            <person name="Cuine S."/>
            <person name="Li-Beisson Y."/>
            <person name="Delledonne M."/>
            <person name="Ballottari M."/>
        </authorList>
    </citation>
    <scope>NUCLEOTIDE SEQUENCE</scope>
    <source>
        <strain evidence="1">211/11P</strain>
    </source>
</reference>
<dbReference type="InterPro" id="IPR029159">
    <property type="entry name" value="CA109-like"/>
</dbReference>
<keyword evidence="2" id="KW-1185">Reference proteome</keyword>
<proteinExistence type="predicted"/>
<protein>
    <submittedName>
        <fullName evidence="1">Uncharacterized protein</fullName>
    </submittedName>
</protein>
<dbReference type="OrthoDB" id="511576at2759"/>
<organism evidence="1 2">
    <name type="scientific">Chlorella vulgaris</name>
    <name type="common">Green alga</name>
    <dbReference type="NCBI Taxonomy" id="3077"/>
    <lineage>
        <taxon>Eukaryota</taxon>
        <taxon>Viridiplantae</taxon>
        <taxon>Chlorophyta</taxon>
        <taxon>core chlorophytes</taxon>
        <taxon>Trebouxiophyceae</taxon>
        <taxon>Chlorellales</taxon>
        <taxon>Chlorellaceae</taxon>
        <taxon>Chlorella clade</taxon>
        <taxon>Chlorella</taxon>
    </lineage>
</organism>
<dbReference type="PANTHER" id="PTHR37904:SF2">
    <property type="entry name" value="OS10G0566900 PROTEIN"/>
    <property type="match status" value="1"/>
</dbReference>